<sequence length="113" mass="12867">METGGYHRKRREGKDSWFWPSRIFTDLAYNADDVFLGGELFTFPNTKSSSMGKGLQFMYEDPPLYAYACDCSVVAADNQTFIGVAEEINEDVSDIGWDYVRKRYIVQNIGGIL</sequence>
<protein>
    <recommendedName>
        <fullName evidence="1">Neprosin PEP catalytic domain-containing protein</fullName>
    </recommendedName>
</protein>
<feature type="domain" description="Neprosin PEP catalytic" evidence="1">
    <location>
        <begin position="18"/>
        <end position="80"/>
    </location>
</feature>
<accession>A0A8X8BB12</accession>
<keyword evidence="3" id="KW-1185">Reference proteome</keyword>
<evidence type="ECO:0000313" key="3">
    <source>
        <dbReference type="Proteomes" id="UP000886595"/>
    </source>
</evidence>
<dbReference type="OrthoDB" id="1858978at2759"/>
<dbReference type="InterPro" id="IPR004314">
    <property type="entry name" value="Neprosin"/>
</dbReference>
<evidence type="ECO:0000259" key="1">
    <source>
        <dbReference type="Pfam" id="PF03080"/>
    </source>
</evidence>
<gene>
    <name evidence="2" type="ORF">Bca52824_010621</name>
</gene>
<comment type="caution">
    <text evidence="2">The sequence shown here is derived from an EMBL/GenBank/DDBJ whole genome shotgun (WGS) entry which is preliminary data.</text>
</comment>
<dbReference type="Proteomes" id="UP000886595">
    <property type="component" value="Unassembled WGS sequence"/>
</dbReference>
<name>A0A8X8BB12_BRACI</name>
<evidence type="ECO:0000313" key="2">
    <source>
        <dbReference type="EMBL" id="KAG2327893.1"/>
    </source>
</evidence>
<dbReference type="AlphaFoldDB" id="A0A8X8BB12"/>
<dbReference type="Pfam" id="PF03080">
    <property type="entry name" value="Neprosin"/>
    <property type="match status" value="1"/>
</dbReference>
<proteinExistence type="predicted"/>
<reference evidence="2 3" key="1">
    <citation type="submission" date="2020-02" db="EMBL/GenBank/DDBJ databases">
        <authorList>
            <person name="Ma Q."/>
            <person name="Huang Y."/>
            <person name="Song X."/>
            <person name="Pei D."/>
        </authorList>
    </citation>
    <scope>NUCLEOTIDE SEQUENCE [LARGE SCALE GENOMIC DNA]</scope>
    <source>
        <strain evidence="2">Sxm20200214</strain>
        <tissue evidence="2">Leaf</tissue>
    </source>
</reference>
<organism evidence="2 3">
    <name type="scientific">Brassica carinata</name>
    <name type="common">Ethiopian mustard</name>
    <name type="synonym">Abyssinian cabbage</name>
    <dbReference type="NCBI Taxonomy" id="52824"/>
    <lineage>
        <taxon>Eukaryota</taxon>
        <taxon>Viridiplantae</taxon>
        <taxon>Streptophyta</taxon>
        <taxon>Embryophyta</taxon>
        <taxon>Tracheophyta</taxon>
        <taxon>Spermatophyta</taxon>
        <taxon>Magnoliopsida</taxon>
        <taxon>eudicotyledons</taxon>
        <taxon>Gunneridae</taxon>
        <taxon>Pentapetalae</taxon>
        <taxon>rosids</taxon>
        <taxon>malvids</taxon>
        <taxon>Brassicales</taxon>
        <taxon>Brassicaceae</taxon>
        <taxon>Brassiceae</taxon>
        <taxon>Brassica</taxon>
    </lineage>
</organism>
<dbReference type="EMBL" id="JAAMPC010000002">
    <property type="protein sequence ID" value="KAG2327893.1"/>
    <property type="molecule type" value="Genomic_DNA"/>
</dbReference>